<evidence type="ECO:0000256" key="2">
    <source>
        <dbReference type="ARBA" id="ARBA00022777"/>
    </source>
</evidence>
<dbReference type="Proteomes" id="UP000294419">
    <property type="component" value="Chromosome"/>
</dbReference>
<accession>A0A4P6ZCI6</accession>
<protein>
    <submittedName>
        <fullName evidence="6">Nitrate/nitrite sensor protein NarX</fullName>
        <ecNumber evidence="6">2.7.13.3</ecNumber>
    </submittedName>
</protein>
<feature type="domain" description="Signal transduction histidine kinase subgroup 3 dimerisation and phosphoacceptor" evidence="5">
    <location>
        <begin position="31"/>
        <end position="93"/>
    </location>
</feature>
<keyword evidence="1 6" id="KW-0808">Transferase</keyword>
<dbReference type="Gene3D" id="3.30.565.10">
    <property type="entry name" value="Histidine kinase-like ATPase, C-terminal domain"/>
    <property type="match status" value="1"/>
</dbReference>
<dbReference type="InterPro" id="IPR011712">
    <property type="entry name" value="Sig_transdc_His_kin_sub3_dim/P"/>
</dbReference>
<dbReference type="KEGG" id="csal:NBC122_00313"/>
<dbReference type="RefSeq" id="WP_165983176.1">
    <property type="nucleotide sequence ID" value="NZ_CP037954.1"/>
</dbReference>
<dbReference type="CDD" id="cd16917">
    <property type="entry name" value="HATPase_UhpB-NarQ-NarX-like"/>
    <property type="match status" value="1"/>
</dbReference>
<dbReference type="InterPro" id="IPR050482">
    <property type="entry name" value="Sensor_HK_TwoCompSys"/>
</dbReference>
<evidence type="ECO:0000256" key="3">
    <source>
        <dbReference type="ARBA" id="ARBA00023012"/>
    </source>
</evidence>
<name>A0A4P6ZCI6_9FLAO</name>
<dbReference type="AlphaFoldDB" id="A0A4P6ZCI6"/>
<dbReference type="Pfam" id="PF07730">
    <property type="entry name" value="HisKA_3"/>
    <property type="match status" value="1"/>
</dbReference>
<keyword evidence="2" id="KW-0418">Kinase</keyword>
<evidence type="ECO:0000256" key="1">
    <source>
        <dbReference type="ARBA" id="ARBA00022679"/>
    </source>
</evidence>
<feature type="coiled-coil region" evidence="4">
    <location>
        <begin position="1"/>
        <end position="28"/>
    </location>
</feature>
<evidence type="ECO:0000256" key="4">
    <source>
        <dbReference type="SAM" id="Coils"/>
    </source>
</evidence>
<dbReference type="EC" id="2.7.13.3" evidence="6"/>
<sequence>MSKKKNELKEAEFKNLILQKEIEVQKEAQAEKQRISRDMHDDFGSGISALKLQIEFLKLSKHDGSIDANIEDLLTGCDHLNHSMREMLWSLNSSYDSLESFINYVTVYAVNFFKKTKIKPHIHNEGHQNIVLGTVIRRNLYLCVKEALNNIYKHSSAENVFLNFEQKENHFVLDVKDDGVGLSSNHSGGNGFANMESRMTAMKGQFKILPSEKGLHLQFILSLAE</sequence>
<dbReference type="PANTHER" id="PTHR24421">
    <property type="entry name" value="NITRATE/NITRITE SENSOR PROTEIN NARX-RELATED"/>
    <property type="match status" value="1"/>
</dbReference>
<keyword evidence="7" id="KW-1185">Reference proteome</keyword>
<keyword evidence="3" id="KW-0902">Two-component regulatory system</keyword>
<dbReference type="EMBL" id="CP037954">
    <property type="protein sequence ID" value="QBO57167.1"/>
    <property type="molecule type" value="Genomic_DNA"/>
</dbReference>
<dbReference type="GO" id="GO:0000155">
    <property type="term" value="F:phosphorelay sensor kinase activity"/>
    <property type="evidence" value="ECO:0007669"/>
    <property type="project" value="InterPro"/>
</dbReference>
<reference evidence="6 7" key="1">
    <citation type="submission" date="2019-03" db="EMBL/GenBank/DDBJ databases">
        <authorList>
            <person name="Kim H."/>
            <person name="Yu S.-M."/>
        </authorList>
    </citation>
    <scope>NUCLEOTIDE SEQUENCE [LARGE SCALE GENOMIC DNA]</scope>
    <source>
        <strain evidence="6 7">NBC122</strain>
    </source>
</reference>
<dbReference type="InterPro" id="IPR036890">
    <property type="entry name" value="HATPase_C_sf"/>
</dbReference>
<dbReference type="GO" id="GO:0046983">
    <property type="term" value="F:protein dimerization activity"/>
    <property type="evidence" value="ECO:0007669"/>
    <property type="project" value="InterPro"/>
</dbReference>
<gene>
    <name evidence="6" type="primary">narX</name>
    <name evidence="6" type="ORF">NBC122_00313</name>
</gene>
<proteinExistence type="predicted"/>
<dbReference type="SUPFAM" id="SSF55874">
    <property type="entry name" value="ATPase domain of HSP90 chaperone/DNA topoisomerase II/histidine kinase"/>
    <property type="match status" value="1"/>
</dbReference>
<organism evidence="6 7">
    <name type="scientific">Chryseobacterium salivictor</name>
    <dbReference type="NCBI Taxonomy" id="2547600"/>
    <lineage>
        <taxon>Bacteria</taxon>
        <taxon>Pseudomonadati</taxon>
        <taxon>Bacteroidota</taxon>
        <taxon>Flavobacteriia</taxon>
        <taxon>Flavobacteriales</taxon>
        <taxon>Weeksellaceae</taxon>
        <taxon>Chryseobacterium group</taxon>
        <taxon>Chryseobacterium</taxon>
    </lineage>
</organism>
<dbReference type="Gene3D" id="1.20.5.1930">
    <property type="match status" value="1"/>
</dbReference>
<evidence type="ECO:0000313" key="7">
    <source>
        <dbReference type="Proteomes" id="UP000294419"/>
    </source>
</evidence>
<evidence type="ECO:0000313" key="6">
    <source>
        <dbReference type="EMBL" id="QBO57167.1"/>
    </source>
</evidence>
<keyword evidence="4" id="KW-0175">Coiled coil</keyword>
<dbReference type="GO" id="GO:0016020">
    <property type="term" value="C:membrane"/>
    <property type="evidence" value="ECO:0007669"/>
    <property type="project" value="InterPro"/>
</dbReference>
<evidence type="ECO:0000259" key="5">
    <source>
        <dbReference type="Pfam" id="PF07730"/>
    </source>
</evidence>